<accession>A0AAU0UQH8</accession>
<dbReference type="RefSeq" id="WP_366922179.1">
    <property type="nucleotide sequence ID" value="NZ_CP121694.1"/>
</dbReference>
<dbReference type="Pfam" id="PF08905">
    <property type="entry name" value="DUF1850"/>
    <property type="match status" value="1"/>
</dbReference>
<evidence type="ECO:0000313" key="2">
    <source>
        <dbReference type="Proteomes" id="UP001329915"/>
    </source>
</evidence>
<protein>
    <submittedName>
        <fullName evidence="1">DUF1850 domain-containing protein</fullName>
    </submittedName>
</protein>
<dbReference type="Proteomes" id="UP001329915">
    <property type="component" value="Chromosome"/>
</dbReference>
<proteinExistence type="predicted"/>
<evidence type="ECO:0000313" key="1">
    <source>
        <dbReference type="EMBL" id="WRO22782.1"/>
    </source>
</evidence>
<dbReference type="EMBL" id="CP121694">
    <property type="protein sequence ID" value="WRO22782.1"/>
    <property type="molecule type" value="Genomic_DNA"/>
</dbReference>
<name>A0AAU0UQH8_9FIRM</name>
<reference evidence="1 2" key="1">
    <citation type="submission" date="2023-04" db="EMBL/GenBank/DDBJ databases">
        <authorList>
            <person name="Hsu D."/>
        </authorList>
    </citation>
    <scope>NUCLEOTIDE SEQUENCE [LARGE SCALE GENOMIC DNA]</scope>
    <source>
        <strain evidence="1 2">MK1</strain>
    </source>
</reference>
<dbReference type="AlphaFoldDB" id="A0AAU0UQH8"/>
<dbReference type="KEGG" id="dbc:MFMK1_002621"/>
<organism evidence="1 2">
    <name type="scientific">Metallumcola ferriviriculae</name>
    <dbReference type="NCBI Taxonomy" id="3039180"/>
    <lineage>
        <taxon>Bacteria</taxon>
        <taxon>Bacillati</taxon>
        <taxon>Bacillota</taxon>
        <taxon>Clostridia</taxon>
        <taxon>Neomoorellales</taxon>
        <taxon>Desulfitibacteraceae</taxon>
        <taxon>Metallumcola</taxon>
    </lineage>
</organism>
<keyword evidence="2" id="KW-1185">Reference proteome</keyword>
<gene>
    <name evidence="1" type="ORF">MFMK1_002621</name>
</gene>
<sequence>MHIMPTKDWREKNRRKIGFFFLLSLGILMLAGIMWTKIFSAPSLMLSIENANSGQLIWSGPIKEGEKFQIRYTHSVDHLPVIEAYQVRQGSLVLDKVSWISFGAGLDYAGQGELILDGKWVRIINMNRQIGTLPLRVGTIADHTLQYRGSEVHLWDYAAGMDLVYISVRNNS</sequence>
<dbReference type="InterPro" id="IPR015001">
    <property type="entry name" value="DUF1850"/>
</dbReference>